<accession>A0A6J6D057</accession>
<dbReference type="EMBL" id="CAEZSU010000142">
    <property type="protein sequence ID" value="CAB4557311.1"/>
    <property type="molecule type" value="Genomic_DNA"/>
</dbReference>
<feature type="transmembrane region" description="Helical" evidence="2">
    <location>
        <begin position="60"/>
        <end position="84"/>
    </location>
</feature>
<dbReference type="EMBL" id="CAEZVV010000032">
    <property type="protein sequence ID" value="CAB4641840.1"/>
    <property type="molecule type" value="Genomic_DNA"/>
</dbReference>
<proteinExistence type="predicted"/>
<evidence type="ECO:0000256" key="1">
    <source>
        <dbReference type="SAM" id="MobiDB-lite"/>
    </source>
</evidence>
<gene>
    <name evidence="3" type="ORF">UFOPK1495_01267</name>
    <name evidence="5" type="ORF">UFOPK1603_01750</name>
    <name evidence="4" type="ORF">UFOPK1711_00718</name>
    <name evidence="6" type="ORF">UFOPK2143_00726</name>
    <name evidence="7" type="ORF">UFOPK2350_01168</name>
</gene>
<dbReference type="EMBL" id="CAEZTR010000032">
    <property type="protein sequence ID" value="CAB4574429.1"/>
    <property type="molecule type" value="Genomic_DNA"/>
</dbReference>
<protein>
    <submittedName>
        <fullName evidence="3">Unannotated protein</fullName>
    </submittedName>
</protein>
<evidence type="ECO:0000313" key="5">
    <source>
        <dbReference type="EMBL" id="CAB4580598.1"/>
    </source>
</evidence>
<reference evidence="3" key="1">
    <citation type="submission" date="2020-05" db="EMBL/GenBank/DDBJ databases">
        <authorList>
            <person name="Chiriac C."/>
            <person name="Salcher M."/>
            <person name="Ghai R."/>
            <person name="Kavagutti S V."/>
        </authorList>
    </citation>
    <scope>NUCLEOTIDE SEQUENCE</scope>
</reference>
<evidence type="ECO:0000313" key="6">
    <source>
        <dbReference type="EMBL" id="CAB4641840.1"/>
    </source>
</evidence>
<name>A0A6J6D057_9ZZZZ</name>
<keyword evidence="2" id="KW-0812">Transmembrane</keyword>
<sequence>MALMASQTPTTPPASTTTSALPSVGARVLAFVAILIGGTAGGVIGYAFVDLQVTGDSSLWAGLGALFGAVVAALGTAVVVILTLRAMGEWNTIRAREELAAASAKSNAANRNVPRVR</sequence>
<keyword evidence="2" id="KW-1133">Transmembrane helix</keyword>
<evidence type="ECO:0000256" key="2">
    <source>
        <dbReference type="SAM" id="Phobius"/>
    </source>
</evidence>
<dbReference type="EMBL" id="CAEZXE010000103">
    <property type="protein sequence ID" value="CAB4683269.1"/>
    <property type="molecule type" value="Genomic_DNA"/>
</dbReference>
<organism evidence="3">
    <name type="scientific">freshwater metagenome</name>
    <dbReference type="NCBI Taxonomy" id="449393"/>
    <lineage>
        <taxon>unclassified sequences</taxon>
        <taxon>metagenomes</taxon>
        <taxon>ecological metagenomes</taxon>
    </lineage>
</organism>
<feature type="region of interest" description="Disordered" evidence="1">
    <location>
        <begin position="1"/>
        <end position="20"/>
    </location>
</feature>
<feature type="transmembrane region" description="Helical" evidence="2">
    <location>
        <begin position="28"/>
        <end position="48"/>
    </location>
</feature>
<evidence type="ECO:0000313" key="3">
    <source>
        <dbReference type="EMBL" id="CAB4557311.1"/>
    </source>
</evidence>
<dbReference type="EMBL" id="CAEZTG010000224">
    <property type="protein sequence ID" value="CAB4580598.1"/>
    <property type="molecule type" value="Genomic_DNA"/>
</dbReference>
<dbReference type="AlphaFoldDB" id="A0A6J6D057"/>
<keyword evidence="2" id="KW-0472">Membrane</keyword>
<evidence type="ECO:0000313" key="4">
    <source>
        <dbReference type="EMBL" id="CAB4574429.1"/>
    </source>
</evidence>
<evidence type="ECO:0000313" key="7">
    <source>
        <dbReference type="EMBL" id="CAB4683269.1"/>
    </source>
</evidence>